<evidence type="ECO:0000313" key="3">
    <source>
        <dbReference type="Proteomes" id="UP001355207"/>
    </source>
</evidence>
<evidence type="ECO:0000313" key="2">
    <source>
        <dbReference type="EMBL" id="WWC86993.1"/>
    </source>
</evidence>
<feature type="region of interest" description="Disordered" evidence="1">
    <location>
        <begin position="1"/>
        <end position="86"/>
    </location>
</feature>
<sequence>MSMFSSFSFKSLDDSPQPRNRLSSISSTHSNPFLEEDDHEQDQESFYQSSGLGSGRQSRSSLSALAEDVEEEEQGQINTKLKRRPV</sequence>
<reference evidence="2 3" key="1">
    <citation type="submission" date="2024-01" db="EMBL/GenBank/DDBJ databases">
        <title>Comparative genomics of Cryptococcus and Kwoniella reveals pathogenesis evolution and contrasting modes of karyotype evolution via chromosome fusion or intercentromeric recombination.</title>
        <authorList>
            <person name="Coelho M.A."/>
            <person name="David-Palma M."/>
            <person name="Shea T."/>
            <person name="Bowers K."/>
            <person name="McGinley-Smith S."/>
            <person name="Mohammad A.W."/>
            <person name="Gnirke A."/>
            <person name="Yurkov A.M."/>
            <person name="Nowrousian M."/>
            <person name="Sun S."/>
            <person name="Cuomo C.A."/>
            <person name="Heitman J."/>
        </authorList>
    </citation>
    <scope>NUCLEOTIDE SEQUENCE [LARGE SCALE GENOMIC DNA]</scope>
    <source>
        <strain evidence="2 3">CBS 6074</strain>
    </source>
</reference>
<dbReference type="RefSeq" id="XP_066073756.1">
    <property type="nucleotide sequence ID" value="XM_066217659.1"/>
</dbReference>
<dbReference type="EMBL" id="CP144099">
    <property type="protein sequence ID" value="WWC86993.1"/>
    <property type="molecule type" value="Genomic_DNA"/>
</dbReference>
<feature type="compositionally biased region" description="Low complexity" evidence="1">
    <location>
        <begin position="48"/>
        <end position="66"/>
    </location>
</feature>
<dbReference type="Proteomes" id="UP001355207">
    <property type="component" value="Chromosome 2"/>
</dbReference>
<feature type="compositionally biased region" description="Acidic residues" evidence="1">
    <location>
        <begin position="34"/>
        <end position="43"/>
    </location>
</feature>
<organism evidence="2 3">
    <name type="scientific">Kwoniella dendrophila CBS 6074</name>
    <dbReference type="NCBI Taxonomy" id="1295534"/>
    <lineage>
        <taxon>Eukaryota</taxon>
        <taxon>Fungi</taxon>
        <taxon>Dikarya</taxon>
        <taxon>Basidiomycota</taxon>
        <taxon>Agaricomycotina</taxon>
        <taxon>Tremellomycetes</taxon>
        <taxon>Tremellales</taxon>
        <taxon>Cryptococcaceae</taxon>
        <taxon>Kwoniella</taxon>
    </lineage>
</organism>
<accession>A0AAX4JQ46</accession>
<keyword evidence="3" id="KW-1185">Reference proteome</keyword>
<dbReference type="GeneID" id="91092547"/>
<name>A0AAX4JQ46_9TREE</name>
<evidence type="ECO:0000256" key="1">
    <source>
        <dbReference type="SAM" id="MobiDB-lite"/>
    </source>
</evidence>
<dbReference type="AlphaFoldDB" id="A0AAX4JQ46"/>
<protein>
    <submittedName>
        <fullName evidence="2">Uncharacterized protein</fullName>
    </submittedName>
</protein>
<feature type="compositionally biased region" description="Polar residues" evidence="1">
    <location>
        <begin position="17"/>
        <end position="31"/>
    </location>
</feature>
<gene>
    <name evidence="2" type="ORF">L201_001875</name>
</gene>
<feature type="compositionally biased region" description="Low complexity" evidence="1">
    <location>
        <begin position="1"/>
        <end position="10"/>
    </location>
</feature>
<proteinExistence type="predicted"/>